<evidence type="ECO:0000256" key="10">
    <source>
        <dbReference type="SAM" id="Phobius"/>
    </source>
</evidence>
<keyword evidence="6 10" id="KW-0472">Membrane</keyword>
<feature type="transmembrane region" description="Helical" evidence="10">
    <location>
        <begin position="21"/>
        <end position="39"/>
    </location>
</feature>
<feature type="region of interest" description="Disordered" evidence="9">
    <location>
        <begin position="408"/>
        <end position="431"/>
    </location>
</feature>
<dbReference type="AlphaFoldDB" id="A0A917E3G0"/>
<evidence type="ECO:0000256" key="4">
    <source>
        <dbReference type="ARBA" id="ARBA00022692"/>
    </source>
</evidence>
<dbReference type="SUPFAM" id="SSF103473">
    <property type="entry name" value="MFS general substrate transporter"/>
    <property type="match status" value="1"/>
</dbReference>
<evidence type="ECO:0000256" key="5">
    <source>
        <dbReference type="ARBA" id="ARBA00022989"/>
    </source>
</evidence>
<dbReference type="GO" id="GO:0022857">
    <property type="term" value="F:transmembrane transporter activity"/>
    <property type="evidence" value="ECO:0007669"/>
    <property type="project" value="InterPro"/>
</dbReference>
<evidence type="ECO:0000256" key="9">
    <source>
        <dbReference type="SAM" id="MobiDB-lite"/>
    </source>
</evidence>
<dbReference type="Proteomes" id="UP000635071">
    <property type="component" value="Unassembled WGS sequence"/>
</dbReference>
<name>A0A917E3G0_9SPHN</name>
<dbReference type="InterPro" id="IPR036259">
    <property type="entry name" value="MFS_trans_sf"/>
</dbReference>
<comment type="subcellular location">
    <subcellularLocation>
        <location evidence="1">Cell membrane</location>
        <topology evidence="1">Multi-pass membrane protein</topology>
    </subcellularLocation>
</comment>
<dbReference type="InterPro" id="IPR020846">
    <property type="entry name" value="MFS_dom"/>
</dbReference>
<dbReference type="GO" id="GO:0005886">
    <property type="term" value="C:plasma membrane"/>
    <property type="evidence" value="ECO:0007669"/>
    <property type="project" value="UniProtKB-SubCell"/>
</dbReference>
<gene>
    <name evidence="12" type="ORF">GCM10011529_04540</name>
</gene>
<keyword evidence="2" id="KW-0813">Transport</keyword>
<feature type="transmembrane region" description="Helical" evidence="10">
    <location>
        <begin position="84"/>
        <end position="103"/>
    </location>
</feature>
<dbReference type="InterPro" id="IPR011701">
    <property type="entry name" value="MFS"/>
</dbReference>
<keyword evidence="4 10" id="KW-0812">Transmembrane</keyword>
<evidence type="ECO:0000256" key="3">
    <source>
        <dbReference type="ARBA" id="ARBA00022475"/>
    </source>
</evidence>
<dbReference type="PANTHER" id="PTHR23513:SF9">
    <property type="entry name" value="ENTEROBACTIN EXPORTER ENTS"/>
    <property type="match status" value="1"/>
</dbReference>
<dbReference type="PANTHER" id="PTHR23513">
    <property type="entry name" value="INTEGRAL MEMBRANE EFFLUX PROTEIN-RELATED"/>
    <property type="match status" value="1"/>
</dbReference>
<keyword evidence="5 10" id="KW-1133">Transmembrane helix</keyword>
<evidence type="ECO:0000313" key="12">
    <source>
        <dbReference type="EMBL" id="GGE01291.1"/>
    </source>
</evidence>
<feature type="transmembrane region" description="Helical" evidence="10">
    <location>
        <begin position="225"/>
        <end position="250"/>
    </location>
</feature>
<reference evidence="12" key="1">
    <citation type="journal article" date="2014" name="Int. J. Syst. Evol. Microbiol.">
        <title>Complete genome sequence of Corynebacterium casei LMG S-19264T (=DSM 44701T), isolated from a smear-ripened cheese.</title>
        <authorList>
            <consortium name="US DOE Joint Genome Institute (JGI-PGF)"/>
            <person name="Walter F."/>
            <person name="Albersmeier A."/>
            <person name="Kalinowski J."/>
            <person name="Ruckert C."/>
        </authorList>
    </citation>
    <scope>NUCLEOTIDE SEQUENCE</scope>
    <source>
        <strain evidence="12">CGMCC 1.15519</strain>
    </source>
</reference>
<feature type="domain" description="Major facilitator superfamily (MFS) profile" evidence="11">
    <location>
        <begin position="1"/>
        <end position="200"/>
    </location>
</feature>
<dbReference type="CDD" id="cd06173">
    <property type="entry name" value="MFS_MefA_like"/>
    <property type="match status" value="1"/>
</dbReference>
<evidence type="ECO:0000256" key="6">
    <source>
        <dbReference type="ARBA" id="ARBA00023136"/>
    </source>
</evidence>
<evidence type="ECO:0000259" key="11">
    <source>
        <dbReference type="PROSITE" id="PS50850"/>
    </source>
</evidence>
<keyword evidence="3" id="KW-1003">Cell membrane</keyword>
<feature type="transmembrane region" description="Helical" evidence="10">
    <location>
        <begin position="109"/>
        <end position="127"/>
    </location>
</feature>
<evidence type="ECO:0000313" key="13">
    <source>
        <dbReference type="Proteomes" id="UP000635071"/>
    </source>
</evidence>
<comment type="caution">
    <text evidence="12">The sequence shown here is derived from an EMBL/GenBank/DDBJ whole genome shotgun (WGS) entry which is preliminary data.</text>
</comment>
<reference evidence="12" key="2">
    <citation type="submission" date="2020-09" db="EMBL/GenBank/DDBJ databases">
        <authorList>
            <person name="Sun Q."/>
            <person name="Zhou Y."/>
        </authorList>
    </citation>
    <scope>NUCLEOTIDE SEQUENCE</scope>
    <source>
        <strain evidence="12">CGMCC 1.15519</strain>
    </source>
</reference>
<proteinExistence type="inferred from homology"/>
<feature type="transmembrane region" description="Helical" evidence="10">
    <location>
        <begin position="139"/>
        <end position="156"/>
    </location>
</feature>
<accession>A0A917E3G0</accession>
<comment type="similarity">
    <text evidence="7">Belongs to the major facilitator superfamily. Drug:H(+) antiporter-3 (DHA3) (TC 2.A.1.21) family.</text>
</comment>
<dbReference type="PROSITE" id="PS50850">
    <property type="entry name" value="MFS"/>
    <property type="match status" value="1"/>
</dbReference>
<dbReference type="Gene3D" id="1.20.1250.20">
    <property type="entry name" value="MFS general substrate transporter like domains"/>
    <property type="match status" value="1"/>
</dbReference>
<feature type="transmembrane region" description="Helical" evidence="10">
    <location>
        <begin position="176"/>
        <end position="194"/>
    </location>
</feature>
<evidence type="ECO:0000256" key="1">
    <source>
        <dbReference type="ARBA" id="ARBA00004651"/>
    </source>
</evidence>
<sequence length="431" mass="45321">MANIPAPLLIPDYRAFWVARFLATVGGMMLVIVIGWQVYDIARQTMSPRDAAFLLGMVGLVQFLPLFSLTLVVGVVADRVDRRYIARAALALELLCAGALAYLSLRHEITIPALFIVAALLGVGRAFAGPSLSALAPNLVPRAILPSAIALNAISWQSGAVLGPPLGAYLYAADPASPYVIAAMLFAGAMYALFRIGPVPRPEPSKISPWRSLVEGLGYVRHNRIVLGAISLDLFAVLLGGATAMLPVYARDVLHVGVEGLGPLRAAPAVGAALTALVLAVRPIKRHVGPIMFACVALFGIATIVFGQSTNLRLSMGALVVLGAADMISVYIRSSLIQLHTPDAMRGRVSSVSMLFVSASNELGEFESGVTAAWFGPVEAVIAGGIGAVVVTGIWAWQFPELRRADRFVDPEAPPDPPALSPGGEKPSPAL</sequence>
<dbReference type="EMBL" id="BMJM01000001">
    <property type="protein sequence ID" value="GGE01291.1"/>
    <property type="molecule type" value="Genomic_DNA"/>
</dbReference>
<dbReference type="RefSeq" id="WP_188761274.1">
    <property type="nucleotide sequence ID" value="NZ_BMJM01000001.1"/>
</dbReference>
<feature type="transmembrane region" description="Helical" evidence="10">
    <location>
        <begin position="51"/>
        <end position="77"/>
    </location>
</feature>
<feature type="transmembrane region" description="Helical" evidence="10">
    <location>
        <begin position="288"/>
        <end position="306"/>
    </location>
</feature>
<dbReference type="Pfam" id="PF07690">
    <property type="entry name" value="MFS_1"/>
    <property type="match status" value="1"/>
</dbReference>
<evidence type="ECO:0000256" key="2">
    <source>
        <dbReference type="ARBA" id="ARBA00022448"/>
    </source>
</evidence>
<evidence type="ECO:0000256" key="8">
    <source>
        <dbReference type="ARBA" id="ARBA00040914"/>
    </source>
</evidence>
<evidence type="ECO:0000256" key="7">
    <source>
        <dbReference type="ARBA" id="ARBA00038075"/>
    </source>
</evidence>
<organism evidence="12 13">
    <name type="scientific">Sandarakinorhabdus glacialis</name>
    <dbReference type="NCBI Taxonomy" id="1614636"/>
    <lineage>
        <taxon>Bacteria</taxon>
        <taxon>Pseudomonadati</taxon>
        <taxon>Pseudomonadota</taxon>
        <taxon>Alphaproteobacteria</taxon>
        <taxon>Sphingomonadales</taxon>
        <taxon>Sphingosinicellaceae</taxon>
        <taxon>Sandarakinorhabdus</taxon>
    </lineage>
</organism>
<protein>
    <recommendedName>
        <fullName evidence="8">Multidrug efflux pump Tap</fullName>
    </recommendedName>
</protein>
<feature type="transmembrane region" description="Helical" evidence="10">
    <location>
        <begin position="262"/>
        <end position="281"/>
    </location>
</feature>
<feature type="transmembrane region" description="Helical" evidence="10">
    <location>
        <begin position="372"/>
        <end position="397"/>
    </location>
</feature>
<keyword evidence="13" id="KW-1185">Reference proteome</keyword>